<evidence type="ECO:0000256" key="1">
    <source>
        <dbReference type="SAM" id="MobiDB-lite"/>
    </source>
</evidence>
<dbReference type="SUPFAM" id="SSF63829">
    <property type="entry name" value="Calcium-dependent phosphotriesterase"/>
    <property type="match status" value="1"/>
</dbReference>
<dbReference type="InterPro" id="IPR052988">
    <property type="entry name" value="Oryzine_lactonohydrolase"/>
</dbReference>
<dbReference type="Proteomes" id="UP001174694">
    <property type="component" value="Unassembled WGS sequence"/>
</dbReference>
<organism evidence="3 4">
    <name type="scientific">Pleurostoma richardsiae</name>
    <dbReference type="NCBI Taxonomy" id="41990"/>
    <lineage>
        <taxon>Eukaryota</taxon>
        <taxon>Fungi</taxon>
        <taxon>Dikarya</taxon>
        <taxon>Ascomycota</taxon>
        <taxon>Pezizomycotina</taxon>
        <taxon>Sordariomycetes</taxon>
        <taxon>Sordariomycetidae</taxon>
        <taxon>Calosphaeriales</taxon>
        <taxon>Pleurostomataceae</taxon>
        <taxon>Pleurostoma</taxon>
    </lineage>
</organism>
<comment type="caution">
    <text evidence="3">The sequence shown here is derived from an EMBL/GenBank/DDBJ whole genome shotgun (WGS) entry which is preliminary data.</text>
</comment>
<reference evidence="3" key="1">
    <citation type="submission" date="2022-07" db="EMBL/GenBank/DDBJ databases">
        <title>Fungi with potential for degradation of polypropylene.</title>
        <authorList>
            <person name="Gostincar C."/>
        </authorList>
    </citation>
    <scope>NUCLEOTIDE SEQUENCE</scope>
    <source>
        <strain evidence="3">EXF-13308</strain>
    </source>
</reference>
<protein>
    <submittedName>
        <fullName evidence="3">Gluconolactonase</fullName>
    </submittedName>
</protein>
<keyword evidence="4" id="KW-1185">Reference proteome</keyword>
<sequence length="383" mass="41123">MTSIINSDIRALKTPVTLADPREASHKTPPNQAAPDAGITISIYNPEAATSRRWRECRHSLLLSSAETSRNPFFSTGCIYVEAYDELFATSNLLQSTSSSALPVILISRVKLHRDRGLPDTDSVTSVEWAKLRPPPSMPMPAGGVACVDGGVVFCAQGSLSPGSGGLFLMPRGKPPEPLVTGYYGRDFNSPNGVALASDGAMWFTDPCHGFERDFRKKPQLPCQVYRFHPAEGGPRVVADGLGRPTGIAFSPDGATLYISDTDALRGDGSQDLTRAATIYAFDVVSRSGSPFLVNKRVFAYSILGIPMGLVCGRNGNVYAGCADGVEVWTSGGKLEAVIKVPGGVTNMCFGMTELEMFLCAEQSLWRLQFGEEEEAPIKCETP</sequence>
<dbReference type="PANTHER" id="PTHR47064:SF2">
    <property type="entry name" value="SMP-30_GLUCONOLACTONASE_LRE-LIKE REGION DOMAIN-CONTAINING PROTEIN-RELATED"/>
    <property type="match status" value="1"/>
</dbReference>
<proteinExistence type="predicted"/>
<dbReference type="InterPro" id="IPR011042">
    <property type="entry name" value="6-blade_b-propeller_TolB-like"/>
</dbReference>
<evidence type="ECO:0000313" key="3">
    <source>
        <dbReference type="EMBL" id="KAJ9136515.1"/>
    </source>
</evidence>
<accession>A0AA38REV3</accession>
<evidence type="ECO:0000259" key="2">
    <source>
        <dbReference type="Pfam" id="PF08450"/>
    </source>
</evidence>
<evidence type="ECO:0000313" key="4">
    <source>
        <dbReference type="Proteomes" id="UP001174694"/>
    </source>
</evidence>
<gene>
    <name evidence="3" type="ORF">NKR23_g9884</name>
</gene>
<name>A0AA38REV3_9PEZI</name>
<feature type="domain" description="SMP-30/Gluconolactonase/LRE-like region" evidence="2">
    <location>
        <begin position="138"/>
        <end position="355"/>
    </location>
</feature>
<dbReference type="PANTHER" id="PTHR47064">
    <property type="entry name" value="PUTATIVE (AFU_ORTHOLOGUE AFUA_1G08990)-RELATED"/>
    <property type="match status" value="1"/>
</dbReference>
<dbReference type="InterPro" id="IPR013658">
    <property type="entry name" value="SGL"/>
</dbReference>
<dbReference type="AlphaFoldDB" id="A0AA38REV3"/>
<dbReference type="EMBL" id="JANBVO010000040">
    <property type="protein sequence ID" value="KAJ9136515.1"/>
    <property type="molecule type" value="Genomic_DNA"/>
</dbReference>
<dbReference type="Gene3D" id="2.120.10.30">
    <property type="entry name" value="TolB, C-terminal domain"/>
    <property type="match status" value="1"/>
</dbReference>
<dbReference type="Pfam" id="PF08450">
    <property type="entry name" value="SGL"/>
    <property type="match status" value="1"/>
</dbReference>
<feature type="region of interest" description="Disordered" evidence="1">
    <location>
        <begin position="16"/>
        <end position="37"/>
    </location>
</feature>